<dbReference type="SUPFAM" id="SSF55729">
    <property type="entry name" value="Acyl-CoA N-acyltransferases (Nat)"/>
    <property type="match status" value="1"/>
</dbReference>
<keyword evidence="3" id="KW-1185">Reference proteome</keyword>
<reference evidence="2" key="1">
    <citation type="journal article" date="2014" name="Int. J. Syst. Evol. Microbiol.">
        <title>Complete genome sequence of Corynebacterium casei LMG S-19264T (=DSM 44701T), isolated from a smear-ripened cheese.</title>
        <authorList>
            <consortium name="US DOE Joint Genome Institute (JGI-PGF)"/>
            <person name="Walter F."/>
            <person name="Albersmeier A."/>
            <person name="Kalinowski J."/>
            <person name="Ruckert C."/>
        </authorList>
    </citation>
    <scope>NUCLEOTIDE SEQUENCE</scope>
    <source>
        <strain evidence="2">CGMCC 1.16134</strain>
    </source>
</reference>
<evidence type="ECO:0000259" key="1">
    <source>
        <dbReference type="PROSITE" id="PS51186"/>
    </source>
</evidence>
<dbReference type="PROSITE" id="PS51186">
    <property type="entry name" value="GNAT"/>
    <property type="match status" value="1"/>
</dbReference>
<dbReference type="RefSeq" id="WP_189022856.1">
    <property type="nucleotide sequence ID" value="NZ_BMKR01000004.1"/>
</dbReference>
<accession>A0A917FDQ5</accession>
<organism evidence="2 3">
    <name type="scientific">Paenibacillus albidus</name>
    <dbReference type="NCBI Taxonomy" id="2041023"/>
    <lineage>
        <taxon>Bacteria</taxon>
        <taxon>Bacillati</taxon>
        <taxon>Bacillota</taxon>
        <taxon>Bacilli</taxon>
        <taxon>Bacillales</taxon>
        <taxon>Paenibacillaceae</taxon>
        <taxon>Paenibacillus</taxon>
    </lineage>
</organism>
<dbReference type="InterPro" id="IPR000182">
    <property type="entry name" value="GNAT_dom"/>
</dbReference>
<sequence>MFTAQATPADLSALVRIDSCVIGNDSRKSQLANYIRNNQCVLGSVHGEPAGFACYDTSFFGCCFIQLVIVSPDFRRQGVARALIQYIIDHCPTGKLFTSTNASNSAMQQVCLSMGFIPSGIIENLDEGDPEWVYFIETSNGAVS</sequence>
<feature type="domain" description="N-acetyltransferase" evidence="1">
    <location>
        <begin position="1"/>
        <end position="137"/>
    </location>
</feature>
<dbReference type="Pfam" id="PF00583">
    <property type="entry name" value="Acetyltransf_1"/>
    <property type="match status" value="1"/>
</dbReference>
<dbReference type="EMBL" id="BMKR01000004">
    <property type="protein sequence ID" value="GGF68306.1"/>
    <property type="molecule type" value="Genomic_DNA"/>
</dbReference>
<gene>
    <name evidence="2" type="ORF">GCM10010912_11650</name>
</gene>
<name>A0A917FDQ5_9BACL</name>
<evidence type="ECO:0000313" key="2">
    <source>
        <dbReference type="EMBL" id="GGF68306.1"/>
    </source>
</evidence>
<evidence type="ECO:0000313" key="3">
    <source>
        <dbReference type="Proteomes" id="UP000637643"/>
    </source>
</evidence>
<comment type="caution">
    <text evidence="2">The sequence shown here is derived from an EMBL/GenBank/DDBJ whole genome shotgun (WGS) entry which is preliminary data.</text>
</comment>
<proteinExistence type="predicted"/>
<dbReference type="InterPro" id="IPR016181">
    <property type="entry name" value="Acyl_CoA_acyltransferase"/>
</dbReference>
<dbReference type="Proteomes" id="UP000637643">
    <property type="component" value="Unassembled WGS sequence"/>
</dbReference>
<reference evidence="2" key="2">
    <citation type="submission" date="2020-09" db="EMBL/GenBank/DDBJ databases">
        <authorList>
            <person name="Sun Q."/>
            <person name="Zhou Y."/>
        </authorList>
    </citation>
    <scope>NUCLEOTIDE SEQUENCE</scope>
    <source>
        <strain evidence="2">CGMCC 1.16134</strain>
    </source>
</reference>
<dbReference type="CDD" id="cd04301">
    <property type="entry name" value="NAT_SF"/>
    <property type="match status" value="1"/>
</dbReference>
<dbReference type="Gene3D" id="3.40.630.30">
    <property type="match status" value="1"/>
</dbReference>
<protein>
    <recommendedName>
        <fullName evidence="1">N-acetyltransferase domain-containing protein</fullName>
    </recommendedName>
</protein>
<dbReference type="GO" id="GO:0016747">
    <property type="term" value="F:acyltransferase activity, transferring groups other than amino-acyl groups"/>
    <property type="evidence" value="ECO:0007669"/>
    <property type="project" value="InterPro"/>
</dbReference>
<dbReference type="AlphaFoldDB" id="A0A917FDQ5"/>